<evidence type="ECO:0008006" key="6">
    <source>
        <dbReference type="Google" id="ProtNLM"/>
    </source>
</evidence>
<dbReference type="FunFam" id="3.40.50.2000:FF:000061">
    <property type="entry name" value="UDP-glycosyltransferase 83A1"/>
    <property type="match status" value="1"/>
</dbReference>
<keyword evidence="2 3" id="KW-0808">Transferase</keyword>
<dbReference type="PANTHER" id="PTHR48045:SF28">
    <property type="entry name" value="UDP-GLYCOSYLTRANSFERASE 83A1"/>
    <property type="match status" value="1"/>
</dbReference>
<dbReference type="EMBL" id="JAUUTY010000004">
    <property type="protein sequence ID" value="KAK1643943.1"/>
    <property type="molecule type" value="Genomic_DNA"/>
</dbReference>
<proteinExistence type="inferred from homology"/>
<sequence length="281" mass="31447">MPPICTSHMPWSIDGPPEGQETIFKLFYGYAQSTNRPEITVCNSFLDAETTAFELFPDIVPIGPLFADQELRKPVGQFWPVDTGCLKWLDAQSCSSVVYVAFGSFTIFDPRQFRQLAEGLELTGRPFLWVVRPDFTTGGLSKEWFDGFQSRVAGKGMIVSWCPQQQVLAHPALACFVSHCGWNSTTEGVRNGVPILCWPYFADQFANRSYICDIWMTGLAVTRGEDGVVTKEELISKLELVINDDGIAERVRMLRDAARRSLSKGGSSYENFLKFVSLLAE</sequence>
<reference evidence="4" key="1">
    <citation type="submission" date="2023-07" db="EMBL/GenBank/DDBJ databases">
        <title>A chromosome-level genome assembly of Lolium multiflorum.</title>
        <authorList>
            <person name="Chen Y."/>
            <person name="Copetti D."/>
            <person name="Kolliker R."/>
            <person name="Studer B."/>
        </authorList>
    </citation>
    <scope>NUCLEOTIDE SEQUENCE</scope>
    <source>
        <strain evidence="4">02402/16</strain>
        <tissue evidence="4">Leaf</tissue>
    </source>
</reference>
<dbReference type="InterPro" id="IPR035595">
    <property type="entry name" value="UDP_glycos_trans_CS"/>
</dbReference>
<dbReference type="InterPro" id="IPR002213">
    <property type="entry name" value="UDP_glucos_trans"/>
</dbReference>
<keyword evidence="5" id="KW-1185">Reference proteome</keyword>
<organism evidence="4 5">
    <name type="scientific">Lolium multiflorum</name>
    <name type="common">Italian ryegrass</name>
    <name type="synonym">Lolium perenne subsp. multiflorum</name>
    <dbReference type="NCBI Taxonomy" id="4521"/>
    <lineage>
        <taxon>Eukaryota</taxon>
        <taxon>Viridiplantae</taxon>
        <taxon>Streptophyta</taxon>
        <taxon>Embryophyta</taxon>
        <taxon>Tracheophyta</taxon>
        <taxon>Spermatophyta</taxon>
        <taxon>Magnoliopsida</taxon>
        <taxon>Liliopsida</taxon>
        <taxon>Poales</taxon>
        <taxon>Poaceae</taxon>
        <taxon>BOP clade</taxon>
        <taxon>Pooideae</taxon>
        <taxon>Poodae</taxon>
        <taxon>Poeae</taxon>
        <taxon>Poeae Chloroplast Group 2 (Poeae type)</taxon>
        <taxon>Loliodinae</taxon>
        <taxon>Loliinae</taxon>
        <taxon>Lolium</taxon>
    </lineage>
</organism>
<name>A0AAD8S2R8_LOLMU</name>
<dbReference type="AlphaFoldDB" id="A0AAD8S2R8"/>
<dbReference type="CDD" id="cd03784">
    <property type="entry name" value="GT1_Gtf-like"/>
    <property type="match status" value="1"/>
</dbReference>
<gene>
    <name evidence="4" type="ORF">QYE76_061748</name>
</gene>
<dbReference type="Pfam" id="PF00201">
    <property type="entry name" value="UDPGT"/>
    <property type="match status" value="1"/>
</dbReference>
<dbReference type="PROSITE" id="PS00375">
    <property type="entry name" value="UDPGT"/>
    <property type="match status" value="1"/>
</dbReference>
<evidence type="ECO:0000313" key="5">
    <source>
        <dbReference type="Proteomes" id="UP001231189"/>
    </source>
</evidence>
<evidence type="ECO:0000313" key="4">
    <source>
        <dbReference type="EMBL" id="KAK1643943.1"/>
    </source>
</evidence>
<evidence type="ECO:0000256" key="2">
    <source>
        <dbReference type="ARBA" id="ARBA00022679"/>
    </source>
</evidence>
<dbReference type="GO" id="GO:0008194">
    <property type="term" value="F:UDP-glycosyltransferase activity"/>
    <property type="evidence" value="ECO:0007669"/>
    <property type="project" value="InterPro"/>
</dbReference>
<protein>
    <recommendedName>
        <fullName evidence="6">UDP-glycosyltransferases domain-containing protein</fullName>
    </recommendedName>
</protein>
<keyword evidence="3" id="KW-0328">Glycosyltransferase</keyword>
<dbReference type="Gene3D" id="3.40.50.2000">
    <property type="entry name" value="Glycogen Phosphorylase B"/>
    <property type="match status" value="2"/>
</dbReference>
<dbReference type="SUPFAM" id="SSF53756">
    <property type="entry name" value="UDP-Glycosyltransferase/glycogen phosphorylase"/>
    <property type="match status" value="1"/>
</dbReference>
<comment type="similarity">
    <text evidence="1 3">Belongs to the UDP-glycosyltransferase family.</text>
</comment>
<comment type="caution">
    <text evidence="4">The sequence shown here is derived from an EMBL/GenBank/DDBJ whole genome shotgun (WGS) entry which is preliminary data.</text>
</comment>
<evidence type="ECO:0000256" key="3">
    <source>
        <dbReference type="RuleBase" id="RU003718"/>
    </source>
</evidence>
<dbReference type="Proteomes" id="UP001231189">
    <property type="component" value="Unassembled WGS sequence"/>
</dbReference>
<dbReference type="PANTHER" id="PTHR48045">
    <property type="entry name" value="UDP-GLYCOSYLTRANSFERASE 72B1"/>
    <property type="match status" value="1"/>
</dbReference>
<accession>A0AAD8S2R8</accession>
<evidence type="ECO:0000256" key="1">
    <source>
        <dbReference type="ARBA" id="ARBA00009995"/>
    </source>
</evidence>